<evidence type="ECO:0000313" key="2">
    <source>
        <dbReference type="EMBL" id="KAG5670687.1"/>
    </source>
</evidence>
<dbReference type="EMBL" id="JADBJN010000003">
    <property type="protein sequence ID" value="KAG5670687.1"/>
    <property type="molecule type" value="Genomic_DNA"/>
</dbReference>
<keyword evidence="3" id="KW-1185">Reference proteome</keyword>
<comment type="caution">
    <text evidence="2">The sequence shown here is derived from an EMBL/GenBank/DDBJ whole genome shotgun (WGS) entry which is preliminary data.</text>
</comment>
<reference evidence="2" key="1">
    <citation type="submission" date="2021-03" db="EMBL/GenBank/DDBJ databases">
        <title>Chromosome level genome of the anhydrobiotic midge Polypedilum vanderplanki.</title>
        <authorList>
            <person name="Yoshida Y."/>
            <person name="Kikawada T."/>
            <person name="Gusev O."/>
        </authorList>
    </citation>
    <scope>NUCLEOTIDE SEQUENCE</scope>
    <source>
        <strain evidence="2">NIAS01</strain>
        <tissue evidence="2">Whole body or cell culture</tissue>
    </source>
</reference>
<keyword evidence="1" id="KW-0732">Signal</keyword>
<gene>
    <name evidence="2" type="ORF">PVAND_000934</name>
</gene>
<evidence type="ECO:0000256" key="1">
    <source>
        <dbReference type="SAM" id="SignalP"/>
    </source>
</evidence>
<feature type="chain" id="PRO_5039949186" evidence="1">
    <location>
        <begin position="23"/>
        <end position="287"/>
    </location>
</feature>
<dbReference type="OrthoDB" id="7790175at2759"/>
<proteinExistence type="predicted"/>
<sequence>MKKFSIFVINLFLISIFVKCQANINEKLTHECLKHYLKQRGENEEILDYVDSYFGSITDCESAVKSKLASIYANLRNRLQSDRVNRPFVECVLKDVEEDDDIGYEILVLKETAVEMISNWRFWKYFSKSSRLDELRDDAESIIKKTLLKCKGYRKFGDYFSLIQDLGALPNVTRSGEQEYCIRTVLKEKGCINSLYDFRDNPKNVRTSTLNCTIVYNEVVEDLYNSMYKSNEASNCILDIYKKENYADYVLTAELLSKISLSKSDKSKEKQNFINKMVDISYETKNC</sequence>
<protein>
    <submittedName>
        <fullName evidence="2">Uncharacterized protein</fullName>
    </submittedName>
</protein>
<dbReference type="Proteomes" id="UP001107558">
    <property type="component" value="Chromosome 3"/>
</dbReference>
<feature type="signal peptide" evidence="1">
    <location>
        <begin position="1"/>
        <end position="22"/>
    </location>
</feature>
<dbReference type="AlphaFoldDB" id="A0A9J6BM13"/>
<name>A0A9J6BM13_POLVA</name>
<accession>A0A9J6BM13</accession>
<organism evidence="2 3">
    <name type="scientific">Polypedilum vanderplanki</name>
    <name type="common">Sleeping chironomid midge</name>
    <dbReference type="NCBI Taxonomy" id="319348"/>
    <lineage>
        <taxon>Eukaryota</taxon>
        <taxon>Metazoa</taxon>
        <taxon>Ecdysozoa</taxon>
        <taxon>Arthropoda</taxon>
        <taxon>Hexapoda</taxon>
        <taxon>Insecta</taxon>
        <taxon>Pterygota</taxon>
        <taxon>Neoptera</taxon>
        <taxon>Endopterygota</taxon>
        <taxon>Diptera</taxon>
        <taxon>Nematocera</taxon>
        <taxon>Chironomoidea</taxon>
        <taxon>Chironomidae</taxon>
        <taxon>Chironominae</taxon>
        <taxon>Polypedilum</taxon>
        <taxon>Polypedilum</taxon>
    </lineage>
</organism>
<evidence type="ECO:0000313" key="3">
    <source>
        <dbReference type="Proteomes" id="UP001107558"/>
    </source>
</evidence>